<evidence type="ECO:0000256" key="1">
    <source>
        <dbReference type="SAM" id="MobiDB-lite"/>
    </source>
</evidence>
<reference evidence="2 3" key="1">
    <citation type="journal article" date="2016" name="BMC Genomics">
        <title>Comparative genomics reveals Cyclospora cayetanensis possesses coccidia-like metabolism and invasion components but unique surface antigens.</title>
        <authorList>
            <person name="Liu S."/>
            <person name="Wang L."/>
            <person name="Zheng H."/>
            <person name="Xu Z."/>
            <person name="Roellig D.M."/>
            <person name="Li N."/>
            <person name="Frace M.A."/>
            <person name="Tang K."/>
            <person name="Arrowood M.J."/>
            <person name="Moss D.M."/>
            <person name="Zhang L."/>
            <person name="Feng Y."/>
            <person name="Xiao L."/>
        </authorList>
    </citation>
    <scope>NUCLEOTIDE SEQUENCE [LARGE SCALE GENOMIC DNA]</scope>
    <source>
        <strain evidence="2 3">CHN_HEN01</strain>
    </source>
</reference>
<name>A0A1D3D5U4_9EIME</name>
<dbReference type="InParanoid" id="A0A1D3D5U4"/>
<feature type="region of interest" description="Disordered" evidence="1">
    <location>
        <begin position="64"/>
        <end position="109"/>
    </location>
</feature>
<feature type="compositionally biased region" description="Basic and acidic residues" evidence="1">
    <location>
        <begin position="92"/>
        <end position="109"/>
    </location>
</feature>
<organism evidence="2 3">
    <name type="scientific">Cyclospora cayetanensis</name>
    <dbReference type="NCBI Taxonomy" id="88456"/>
    <lineage>
        <taxon>Eukaryota</taxon>
        <taxon>Sar</taxon>
        <taxon>Alveolata</taxon>
        <taxon>Apicomplexa</taxon>
        <taxon>Conoidasida</taxon>
        <taxon>Coccidia</taxon>
        <taxon>Eucoccidiorida</taxon>
        <taxon>Eimeriorina</taxon>
        <taxon>Eimeriidae</taxon>
        <taxon>Cyclospora</taxon>
    </lineage>
</organism>
<accession>A0A1D3D5U4</accession>
<dbReference type="EMBL" id="JROU02000609">
    <property type="protein sequence ID" value="OEH78809.1"/>
    <property type="molecule type" value="Genomic_DNA"/>
</dbReference>
<gene>
    <name evidence="2" type="ORF">cyc_09416</name>
</gene>
<protein>
    <submittedName>
        <fullName evidence="2">Uncharacterized protein</fullName>
    </submittedName>
</protein>
<evidence type="ECO:0000313" key="3">
    <source>
        <dbReference type="Proteomes" id="UP000095192"/>
    </source>
</evidence>
<evidence type="ECO:0000313" key="2">
    <source>
        <dbReference type="EMBL" id="OEH78809.1"/>
    </source>
</evidence>
<keyword evidence="3" id="KW-1185">Reference proteome</keyword>
<comment type="caution">
    <text evidence="2">The sequence shown here is derived from an EMBL/GenBank/DDBJ whole genome shotgun (WGS) entry which is preliminary data.</text>
</comment>
<sequence length="109" mass="12395">MRSSRSGSRASCCTHTSKYAYPRVRSLNTAHRKRLEQPEIDLTQEQQKHLENCLAQAKKFREVGGEDRQVQAVPAADGERQQRRGFGGGKEGQGEADRARRGRCEEYEM</sequence>
<dbReference type="VEuPathDB" id="ToxoDB:cyc_09416"/>
<dbReference type="Proteomes" id="UP000095192">
    <property type="component" value="Unassembled WGS sequence"/>
</dbReference>
<proteinExistence type="predicted"/>
<dbReference type="AlphaFoldDB" id="A0A1D3D5U4"/>